<dbReference type="InterPro" id="IPR007318">
    <property type="entry name" value="Phopholipid_MeTrfase"/>
</dbReference>
<protein>
    <recommendedName>
        <fullName evidence="7">Isoprenylcysteine carboxylmethyltransferase family protein</fullName>
    </recommendedName>
</protein>
<evidence type="ECO:0000256" key="5">
    <source>
        <dbReference type="SAM" id="Phobius"/>
    </source>
</evidence>
<evidence type="ECO:0000256" key="2">
    <source>
        <dbReference type="ARBA" id="ARBA00022692"/>
    </source>
</evidence>
<accession>A0A6J4NM82</accession>
<organism evidence="6">
    <name type="scientific">uncultured Rubrobacteraceae bacterium</name>
    <dbReference type="NCBI Taxonomy" id="349277"/>
    <lineage>
        <taxon>Bacteria</taxon>
        <taxon>Bacillati</taxon>
        <taxon>Actinomycetota</taxon>
        <taxon>Rubrobacteria</taxon>
        <taxon>Rubrobacterales</taxon>
        <taxon>Rubrobacteraceae</taxon>
        <taxon>environmental samples</taxon>
    </lineage>
</organism>
<keyword evidence="2 5" id="KW-0812">Transmembrane</keyword>
<feature type="transmembrane region" description="Helical" evidence="5">
    <location>
        <begin position="44"/>
        <end position="65"/>
    </location>
</feature>
<evidence type="ECO:0000313" key="6">
    <source>
        <dbReference type="EMBL" id="CAA9391541.1"/>
    </source>
</evidence>
<proteinExistence type="predicted"/>
<dbReference type="AlphaFoldDB" id="A0A6J4NM82"/>
<dbReference type="EMBL" id="CADCUV010000031">
    <property type="protein sequence ID" value="CAA9391541.1"/>
    <property type="molecule type" value="Genomic_DNA"/>
</dbReference>
<evidence type="ECO:0000256" key="4">
    <source>
        <dbReference type="ARBA" id="ARBA00023136"/>
    </source>
</evidence>
<name>A0A6J4NM82_9ACTN</name>
<dbReference type="GO" id="GO:0016740">
    <property type="term" value="F:transferase activity"/>
    <property type="evidence" value="ECO:0007669"/>
    <property type="project" value="UniProtKB-ARBA"/>
</dbReference>
<gene>
    <name evidence="6" type="ORF">AVDCRST_MAG22-661</name>
</gene>
<keyword evidence="3 5" id="KW-1133">Transmembrane helix</keyword>
<dbReference type="PANTHER" id="PTHR12714:SF24">
    <property type="entry name" value="SLR1182 PROTEIN"/>
    <property type="match status" value="1"/>
</dbReference>
<sequence length="159" mass="17847">MSDGDRNRPDNPGVVAPPPLIFAGALVAGLLLHRLRPTPFLSRALSKILGWPLVVGGLLLGLWGFHEMRRAGTNVDPYHPTTAIVEAGPYRFTRNPLYVGMALIYSGISARTNALPPVLLLPAVFAIMRRGVIEREERYLEGKFGEEYLRYKREVRRWI</sequence>
<dbReference type="Gene3D" id="1.20.120.1630">
    <property type="match status" value="1"/>
</dbReference>
<comment type="subcellular location">
    <subcellularLocation>
        <location evidence="1">Endomembrane system</location>
        <topology evidence="1">Multi-pass membrane protein</topology>
    </subcellularLocation>
</comment>
<evidence type="ECO:0000256" key="3">
    <source>
        <dbReference type="ARBA" id="ARBA00022989"/>
    </source>
</evidence>
<reference evidence="6" key="1">
    <citation type="submission" date="2020-02" db="EMBL/GenBank/DDBJ databases">
        <authorList>
            <person name="Meier V. D."/>
        </authorList>
    </citation>
    <scope>NUCLEOTIDE SEQUENCE</scope>
    <source>
        <strain evidence="6">AVDCRST_MAG22</strain>
    </source>
</reference>
<dbReference type="PANTHER" id="PTHR12714">
    <property type="entry name" value="PROTEIN-S ISOPRENYLCYSTEINE O-METHYLTRANSFERASE"/>
    <property type="match status" value="1"/>
</dbReference>
<feature type="transmembrane region" description="Helical" evidence="5">
    <location>
        <begin position="12"/>
        <end position="32"/>
    </location>
</feature>
<evidence type="ECO:0008006" key="7">
    <source>
        <dbReference type="Google" id="ProtNLM"/>
    </source>
</evidence>
<keyword evidence="4 5" id="KW-0472">Membrane</keyword>
<evidence type="ECO:0000256" key="1">
    <source>
        <dbReference type="ARBA" id="ARBA00004127"/>
    </source>
</evidence>
<dbReference type="Pfam" id="PF04191">
    <property type="entry name" value="PEMT"/>
    <property type="match status" value="1"/>
</dbReference>
<dbReference type="GO" id="GO:0012505">
    <property type="term" value="C:endomembrane system"/>
    <property type="evidence" value="ECO:0007669"/>
    <property type="project" value="UniProtKB-SubCell"/>
</dbReference>